<organism evidence="1 2">
    <name type="scientific">Funneliformis caledonium</name>
    <dbReference type="NCBI Taxonomy" id="1117310"/>
    <lineage>
        <taxon>Eukaryota</taxon>
        <taxon>Fungi</taxon>
        <taxon>Fungi incertae sedis</taxon>
        <taxon>Mucoromycota</taxon>
        <taxon>Glomeromycotina</taxon>
        <taxon>Glomeromycetes</taxon>
        <taxon>Glomerales</taxon>
        <taxon>Glomeraceae</taxon>
        <taxon>Funneliformis</taxon>
    </lineage>
</organism>
<proteinExistence type="predicted"/>
<dbReference type="Proteomes" id="UP000789570">
    <property type="component" value="Unassembled WGS sequence"/>
</dbReference>
<dbReference type="EMBL" id="CAJVPQ010001771">
    <property type="protein sequence ID" value="CAG8568881.1"/>
    <property type="molecule type" value="Genomic_DNA"/>
</dbReference>
<evidence type="ECO:0000313" key="2">
    <source>
        <dbReference type="Proteomes" id="UP000789570"/>
    </source>
</evidence>
<keyword evidence="2" id="KW-1185">Reference proteome</keyword>
<name>A0A9N9BMI6_9GLOM</name>
<comment type="caution">
    <text evidence="1">The sequence shown here is derived from an EMBL/GenBank/DDBJ whole genome shotgun (WGS) entry which is preliminary data.</text>
</comment>
<protein>
    <submittedName>
        <fullName evidence="1">10437_t:CDS:1</fullName>
    </submittedName>
</protein>
<dbReference type="InterPro" id="IPR013761">
    <property type="entry name" value="SAM/pointed_sf"/>
</dbReference>
<dbReference type="Gene3D" id="1.10.150.50">
    <property type="entry name" value="Transcription Factor, Ets-1"/>
    <property type="match status" value="1"/>
</dbReference>
<accession>A0A9N9BMI6</accession>
<dbReference type="AlphaFoldDB" id="A0A9N9BMI6"/>
<sequence>MNKVLRVYNRGFPYNQKYSSYGQLFGCLNHGNLNAHQRKWSTAEQAQNYKYATQILLLANSYLPLPIDNELHIAFTKYLNTTLTWLKTGIQNPYRYFERAKPQVRGKAFDVLSNREIVNKDFLDMSKEDLMQAGLEMGPALRLAKEVQAFKDNTKRSFSSYKSLSENKKYGPVADSNEVMRCKYILSILHTAISLLKDLLILPQVTVTGAENSGRKKRKADEAFDYGYEYVYGIVTIGIFCTSKTEYRISLTEDALNDQTEREEDFRGYSRLAKG</sequence>
<gene>
    <name evidence="1" type="ORF">FCALED_LOCUS6991</name>
</gene>
<evidence type="ECO:0000313" key="1">
    <source>
        <dbReference type="EMBL" id="CAG8568881.1"/>
    </source>
</evidence>
<reference evidence="1" key="1">
    <citation type="submission" date="2021-06" db="EMBL/GenBank/DDBJ databases">
        <authorList>
            <person name="Kallberg Y."/>
            <person name="Tangrot J."/>
            <person name="Rosling A."/>
        </authorList>
    </citation>
    <scope>NUCLEOTIDE SEQUENCE</scope>
    <source>
        <strain evidence="1">UK204</strain>
    </source>
</reference>